<reference evidence="2 3" key="1">
    <citation type="journal article" date="2015" name="Stand. Genomic Sci.">
        <title>High quality draft genome sequence of the moderately halophilic bacterium Pontibacillus yanchengensis Y32(T) and comparison among Pontibacillus genomes.</title>
        <authorList>
            <person name="Huang J."/>
            <person name="Qiao Z.X."/>
            <person name="Tang J.W."/>
            <person name="Wang G."/>
        </authorList>
    </citation>
    <scope>NUCLEOTIDE SEQUENCE [LARGE SCALE GENOMIC DNA]</scope>
    <source>
        <strain evidence="2 3">Y32</strain>
    </source>
</reference>
<evidence type="ECO:0000313" key="3">
    <source>
        <dbReference type="Proteomes" id="UP000030147"/>
    </source>
</evidence>
<evidence type="ECO:0000256" key="1">
    <source>
        <dbReference type="SAM" id="Phobius"/>
    </source>
</evidence>
<proteinExistence type="predicted"/>
<keyword evidence="1" id="KW-0812">Transmembrane</keyword>
<dbReference type="AlphaFoldDB" id="A0A0A2TKT6"/>
<name>A0A0A2TKT6_9BACI</name>
<dbReference type="Proteomes" id="UP000030147">
    <property type="component" value="Unassembled WGS sequence"/>
</dbReference>
<protein>
    <submittedName>
        <fullName evidence="2">Uncharacterized protein</fullName>
    </submittedName>
</protein>
<organism evidence="2 3">
    <name type="scientific">Pontibacillus yanchengensis Y32</name>
    <dbReference type="NCBI Taxonomy" id="1385514"/>
    <lineage>
        <taxon>Bacteria</taxon>
        <taxon>Bacillati</taxon>
        <taxon>Bacillota</taxon>
        <taxon>Bacilli</taxon>
        <taxon>Bacillales</taxon>
        <taxon>Bacillaceae</taxon>
        <taxon>Pontibacillus</taxon>
    </lineage>
</organism>
<gene>
    <name evidence="2" type="ORF">N782_00510</name>
</gene>
<feature type="transmembrane region" description="Helical" evidence="1">
    <location>
        <begin position="6"/>
        <end position="24"/>
    </location>
</feature>
<keyword evidence="3" id="KW-1185">Reference proteome</keyword>
<sequence>MEGIRMIMYGLAILSALYMITISIRDFGKFQSKKETLYFKTKTIAFTSLGFALIVLVVFVTELLAIV</sequence>
<feature type="transmembrane region" description="Helical" evidence="1">
    <location>
        <begin position="44"/>
        <end position="66"/>
    </location>
</feature>
<evidence type="ECO:0000313" key="2">
    <source>
        <dbReference type="EMBL" id="KGP74686.1"/>
    </source>
</evidence>
<keyword evidence="1" id="KW-1133">Transmembrane helix</keyword>
<keyword evidence="1" id="KW-0472">Membrane</keyword>
<dbReference type="STRING" id="1385514.N782_00510"/>
<comment type="caution">
    <text evidence="2">The sequence shown here is derived from an EMBL/GenBank/DDBJ whole genome shotgun (WGS) entry which is preliminary data.</text>
</comment>
<accession>A0A0A2TKT6</accession>
<dbReference type="EMBL" id="AVBF01000001">
    <property type="protein sequence ID" value="KGP74686.1"/>
    <property type="molecule type" value="Genomic_DNA"/>
</dbReference>